<dbReference type="UniPathway" id="UPA00528">
    <property type="reaction ID" value="UER00586"/>
</dbReference>
<dbReference type="Gene3D" id="3.90.1150.10">
    <property type="entry name" value="Aspartate Aminotransferase, domain 1"/>
    <property type="match status" value="1"/>
</dbReference>
<keyword evidence="5" id="KW-0663">Pyridoxal phosphate</keyword>
<dbReference type="Pfam" id="PF00155">
    <property type="entry name" value="Aminotran_1_2"/>
    <property type="match status" value="1"/>
</dbReference>
<dbReference type="FunFam" id="3.40.640.10:FF:000012">
    <property type="entry name" value="alanine aminotransferase 2"/>
    <property type="match status" value="1"/>
</dbReference>
<gene>
    <name evidence="11" type="primary">gpt2_0</name>
    <name evidence="11" type="ORF">AVEN_184218_1</name>
</gene>
<keyword evidence="3 11" id="KW-0032">Aminotransferase</keyword>
<dbReference type="FunFam" id="1.10.287.1970:FF:000001">
    <property type="entry name" value="Alanine aminotransferase 2"/>
    <property type="match status" value="1"/>
</dbReference>
<dbReference type="InterPro" id="IPR015422">
    <property type="entry name" value="PyrdxlP-dep_Trfase_small"/>
</dbReference>
<dbReference type="AlphaFoldDB" id="A0A4Y2NAS9"/>
<proteinExistence type="inferred from homology"/>
<dbReference type="InterPro" id="IPR004839">
    <property type="entry name" value="Aminotransferase_I/II_large"/>
</dbReference>
<evidence type="ECO:0000256" key="4">
    <source>
        <dbReference type="ARBA" id="ARBA00022679"/>
    </source>
</evidence>
<evidence type="ECO:0000256" key="9">
    <source>
        <dbReference type="ARBA" id="ARBA00047412"/>
    </source>
</evidence>
<evidence type="ECO:0000256" key="2">
    <source>
        <dbReference type="ARBA" id="ARBA00011738"/>
    </source>
</evidence>
<comment type="cofactor">
    <cofactor evidence="1">
        <name>pyridoxal 5'-phosphate</name>
        <dbReference type="ChEBI" id="CHEBI:597326"/>
    </cofactor>
</comment>
<organism evidence="11 12">
    <name type="scientific">Araneus ventricosus</name>
    <name type="common">Orbweaver spider</name>
    <name type="synonym">Epeira ventricosa</name>
    <dbReference type="NCBI Taxonomy" id="182803"/>
    <lineage>
        <taxon>Eukaryota</taxon>
        <taxon>Metazoa</taxon>
        <taxon>Ecdysozoa</taxon>
        <taxon>Arthropoda</taxon>
        <taxon>Chelicerata</taxon>
        <taxon>Arachnida</taxon>
        <taxon>Araneae</taxon>
        <taxon>Araneomorphae</taxon>
        <taxon>Entelegynae</taxon>
        <taxon>Araneoidea</taxon>
        <taxon>Araneidae</taxon>
        <taxon>Araneus</taxon>
    </lineage>
</organism>
<evidence type="ECO:0000256" key="5">
    <source>
        <dbReference type="ARBA" id="ARBA00022898"/>
    </source>
</evidence>
<accession>A0A4Y2NAS9</accession>
<keyword evidence="12" id="KW-1185">Reference proteome</keyword>
<dbReference type="GO" id="GO:0030170">
    <property type="term" value="F:pyridoxal phosphate binding"/>
    <property type="evidence" value="ECO:0007669"/>
    <property type="project" value="InterPro"/>
</dbReference>
<reference evidence="11 12" key="1">
    <citation type="journal article" date="2019" name="Sci. Rep.">
        <title>Orb-weaving spider Araneus ventricosus genome elucidates the spidroin gene catalogue.</title>
        <authorList>
            <person name="Kono N."/>
            <person name="Nakamura H."/>
            <person name="Ohtoshi R."/>
            <person name="Moran D.A.P."/>
            <person name="Shinohara A."/>
            <person name="Yoshida Y."/>
            <person name="Fujiwara M."/>
            <person name="Mori M."/>
            <person name="Tomita M."/>
            <person name="Arakawa K."/>
        </authorList>
    </citation>
    <scope>NUCLEOTIDE SEQUENCE [LARGE SCALE GENOMIC DNA]</scope>
</reference>
<evidence type="ECO:0000313" key="12">
    <source>
        <dbReference type="Proteomes" id="UP000499080"/>
    </source>
</evidence>
<comment type="pathway">
    <text evidence="6">Amino-acid degradation; L-alanine degradation via transaminase pathway; pyruvate from L-alanine: step 1/1.</text>
</comment>
<evidence type="ECO:0000259" key="10">
    <source>
        <dbReference type="Pfam" id="PF00155"/>
    </source>
</evidence>
<evidence type="ECO:0000256" key="7">
    <source>
        <dbReference type="ARBA" id="ARBA00025785"/>
    </source>
</evidence>
<protein>
    <recommendedName>
        <fullName evidence="8">alanine transaminase</fullName>
        <ecNumber evidence="8">2.6.1.2</ecNumber>
    </recommendedName>
</protein>
<dbReference type="EC" id="2.6.1.2" evidence="8"/>
<dbReference type="PANTHER" id="PTHR11751:SF29">
    <property type="entry name" value="ALANINE TRANSAMINASE"/>
    <property type="match status" value="1"/>
</dbReference>
<dbReference type="CDD" id="cd00609">
    <property type="entry name" value="AAT_like"/>
    <property type="match status" value="1"/>
</dbReference>
<dbReference type="InterPro" id="IPR015424">
    <property type="entry name" value="PyrdxlP-dep_Trfase"/>
</dbReference>
<evidence type="ECO:0000256" key="1">
    <source>
        <dbReference type="ARBA" id="ARBA00001933"/>
    </source>
</evidence>
<name>A0A4Y2NAS9_ARAVE</name>
<comment type="similarity">
    <text evidence="7">Belongs to the class-I pyridoxal-phosphate-dependent aminotransferase family. Alanine aminotransferase subfamily.</text>
</comment>
<evidence type="ECO:0000256" key="3">
    <source>
        <dbReference type="ARBA" id="ARBA00022576"/>
    </source>
</evidence>
<comment type="subunit">
    <text evidence="2">Homodimer.</text>
</comment>
<comment type="catalytic activity">
    <reaction evidence="9">
        <text>L-alanine + 2-oxoglutarate = pyruvate + L-glutamate</text>
        <dbReference type="Rhea" id="RHEA:19453"/>
        <dbReference type="ChEBI" id="CHEBI:15361"/>
        <dbReference type="ChEBI" id="CHEBI:16810"/>
        <dbReference type="ChEBI" id="CHEBI:29985"/>
        <dbReference type="ChEBI" id="CHEBI:57972"/>
        <dbReference type="EC" id="2.6.1.2"/>
    </reaction>
</comment>
<dbReference type="GO" id="GO:0042853">
    <property type="term" value="P:L-alanine catabolic process"/>
    <property type="evidence" value="ECO:0007669"/>
    <property type="project" value="UniProtKB-UniPathway"/>
</dbReference>
<dbReference type="FunFam" id="3.90.1150.10:FF:000010">
    <property type="entry name" value="Alanine aminotransferase 2"/>
    <property type="match status" value="1"/>
</dbReference>
<dbReference type="PANTHER" id="PTHR11751">
    <property type="entry name" value="ALANINE AMINOTRANSFERASE"/>
    <property type="match status" value="1"/>
</dbReference>
<dbReference type="GO" id="GO:0004021">
    <property type="term" value="F:L-alanine:2-oxoglutarate aminotransferase activity"/>
    <property type="evidence" value="ECO:0007669"/>
    <property type="project" value="UniProtKB-EC"/>
</dbReference>
<evidence type="ECO:0000256" key="8">
    <source>
        <dbReference type="ARBA" id="ARBA00026106"/>
    </source>
</evidence>
<dbReference type="InterPro" id="IPR045088">
    <property type="entry name" value="ALAT1/2-like"/>
</dbReference>
<sequence>MFGIVKRSVLSTPSRRRLGGHLAHVTEDLALSSKTTVHGVLKCGSFAAGFRTGSKMDRRTVTLDNMNPKIIKMEYAVRGPLVIRAAEIEKELKQGAKKPFNEVIRANIGDCHAMGQKPLTFIRQVLALCTYPSLMADNRFPDDVKKRAQDILNGCGGNSVGAYSDSTGVEVIKQHIAQYIERRDGYPANPLDIIQSTGASEAVKSVLSMLNCTRNGKPPGIMIPIPQYPLYSATIAEYGMHQINYYLDEDNAWALSIAELKRSLEEARKSCEPRALCVINPGNPTGSVLTLENIKEIIKFAYEEKLFLLADEVYQDNVYAPGMQFYSFKKVMTEMGEPYKNMELASFMSASKGYMGECGLRGGYAEIINLDPDVKKMLLKCVSARLCSSVLGQATMDCVVNPPQKGEPSYDLFLKEKTAVLQSLKERALLVEKTFNSMKGMKCNVVAGAMYAFPQLTLPEKAIQKAKSLGQAPDFFYAMQLLENTGICVVPGSGFGQIPGTFHFRTTILPQPEKLKVMLQKLEEYHNKFLEEYK</sequence>
<dbReference type="OrthoDB" id="6418469at2759"/>
<evidence type="ECO:0000313" key="11">
    <source>
        <dbReference type="EMBL" id="GBN34946.1"/>
    </source>
</evidence>
<dbReference type="InterPro" id="IPR015421">
    <property type="entry name" value="PyrdxlP-dep_Trfase_major"/>
</dbReference>
<dbReference type="EMBL" id="BGPR01008614">
    <property type="protein sequence ID" value="GBN34946.1"/>
    <property type="molecule type" value="Genomic_DNA"/>
</dbReference>
<evidence type="ECO:0000256" key="6">
    <source>
        <dbReference type="ARBA" id="ARBA00025708"/>
    </source>
</evidence>
<dbReference type="Proteomes" id="UP000499080">
    <property type="component" value="Unassembled WGS sequence"/>
</dbReference>
<dbReference type="Gene3D" id="3.40.640.10">
    <property type="entry name" value="Type I PLP-dependent aspartate aminotransferase-like (Major domain)"/>
    <property type="match status" value="1"/>
</dbReference>
<dbReference type="Gene3D" id="1.10.287.1970">
    <property type="match status" value="1"/>
</dbReference>
<dbReference type="SUPFAM" id="SSF53383">
    <property type="entry name" value="PLP-dependent transferases"/>
    <property type="match status" value="1"/>
</dbReference>
<comment type="caution">
    <text evidence="11">The sequence shown here is derived from an EMBL/GenBank/DDBJ whole genome shotgun (WGS) entry which is preliminary data.</text>
</comment>
<feature type="domain" description="Aminotransferase class I/classII large" evidence="10">
    <location>
        <begin position="128"/>
        <end position="521"/>
    </location>
</feature>
<keyword evidence="4 11" id="KW-0808">Transferase</keyword>